<evidence type="ECO:0000313" key="3">
    <source>
        <dbReference type="EMBL" id="CAL6045548.1"/>
    </source>
</evidence>
<evidence type="ECO:0000313" key="4">
    <source>
        <dbReference type="EMBL" id="CAL6045551.1"/>
    </source>
</evidence>
<reference evidence="3 5" key="2">
    <citation type="submission" date="2024-07" db="EMBL/GenBank/DDBJ databases">
        <authorList>
            <person name="Akdeniz Z."/>
        </authorList>
    </citation>
    <scope>NUCLEOTIDE SEQUENCE [LARGE SCALE GENOMIC DNA]</scope>
</reference>
<dbReference type="Proteomes" id="UP001642409">
    <property type="component" value="Unassembled WGS sequence"/>
</dbReference>
<dbReference type="EMBL" id="CATOUU010000793">
    <property type="protein sequence ID" value="CAI9949106.1"/>
    <property type="molecule type" value="Genomic_DNA"/>
</dbReference>
<gene>
    <name evidence="1" type="ORF">HINF_LOCUS36751</name>
    <name evidence="2" type="ORF">HINF_LOCUS36754</name>
    <name evidence="3" type="ORF">HINF_LOCUS41136</name>
    <name evidence="4" type="ORF">HINF_LOCUS41139</name>
</gene>
<keyword evidence="5" id="KW-1185">Reference proteome</keyword>
<dbReference type="EMBL" id="CAXDID020000164">
    <property type="protein sequence ID" value="CAL6045548.1"/>
    <property type="molecule type" value="Genomic_DNA"/>
</dbReference>
<evidence type="ECO:0000313" key="5">
    <source>
        <dbReference type="Proteomes" id="UP001642409"/>
    </source>
</evidence>
<protein>
    <submittedName>
        <fullName evidence="3">Hypothetical_protein</fullName>
    </submittedName>
</protein>
<evidence type="ECO:0000313" key="2">
    <source>
        <dbReference type="EMBL" id="CAI9949109.1"/>
    </source>
</evidence>
<comment type="caution">
    <text evidence="2">The sequence shown here is derived from an EMBL/GenBank/DDBJ whole genome shotgun (WGS) entry which is preliminary data.</text>
</comment>
<dbReference type="EMBL" id="CATOUU010000793">
    <property type="protein sequence ID" value="CAI9949109.1"/>
    <property type="molecule type" value="Genomic_DNA"/>
</dbReference>
<sequence>MIFKLTSYHCDTLTAQRVMFRVRRINPHKLPPVATHQILRRCYFVTMKLIWSYLREINDRTVVLKVVVDFDVFKQAAKCSTIPQSVIKTISKTFGRFWNTHKKADNQSDQELYNSSVQTQDVPSKFKFVFRIEETVITSLYMQQQELLDEASYLDQNQVLF</sequence>
<proteinExistence type="predicted"/>
<organism evidence="2">
    <name type="scientific">Hexamita inflata</name>
    <dbReference type="NCBI Taxonomy" id="28002"/>
    <lineage>
        <taxon>Eukaryota</taxon>
        <taxon>Metamonada</taxon>
        <taxon>Diplomonadida</taxon>
        <taxon>Hexamitidae</taxon>
        <taxon>Hexamitinae</taxon>
        <taxon>Hexamita</taxon>
    </lineage>
</organism>
<dbReference type="AlphaFoldDB" id="A0AA86PZ77"/>
<reference evidence="2" key="1">
    <citation type="submission" date="2023-06" db="EMBL/GenBank/DDBJ databases">
        <authorList>
            <person name="Kurt Z."/>
        </authorList>
    </citation>
    <scope>NUCLEOTIDE SEQUENCE</scope>
</reference>
<dbReference type="EMBL" id="CAXDID020000164">
    <property type="protein sequence ID" value="CAL6045551.1"/>
    <property type="molecule type" value="Genomic_DNA"/>
</dbReference>
<name>A0AA86PZ77_9EUKA</name>
<evidence type="ECO:0000313" key="1">
    <source>
        <dbReference type="EMBL" id="CAI9949106.1"/>
    </source>
</evidence>
<accession>A0AA86PZ77</accession>